<sequence>MVCIPCILIPFALWVYCKFIQPYVLRFIPVNWRSWADSWLYPVCPLQYSGEEKTKDAATSPEKTTENTAQLTESNDVKPAAMVDCKKLE</sequence>
<reference evidence="5" key="1">
    <citation type="submission" date="2016-06" db="UniProtKB">
        <authorList>
            <consortium name="WormBaseParasite"/>
        </authorList>
    </citation>
    <scope>IDENTIFICATION</scope>
</reference>
<evidence type="ECO:0000313" key="5">
    <source>
        <dbReference type="WBParaSite" id="SBAD_0000374801-mRNA-1"/>
    </source>
</evidence>
<dbReference type="OrthoDB" id="10062823at2759"/>
<dbReference type="PANTHER" id="PTHR13456">
    <property type="entry name" value="UPF0729 PROTEIN C18ORF32"/>
    <property type="match status" value="1"/>
</dbReference>
<proteinExistence type="inferred from homology"/>
<protein>
    <submittedName>
        <fullName evidence="5">UPF0729 protein</fullName>
    </submittedName>
</protein>
<evidence type="ECO:0000313" key="4">
    <source>
        <dbReference type="Proteomes" id="UP000270296"/>
    </source>
</evidence>
<dbReference type="Proteomes" id="UP000270296">
    <property type="component" value="Unassembled WGS sequence"/>
</dbReference>
<dbReference type="PANTHER" id="PTHR13456:SF0">
    <property type="entry name" value="UPF0729 PROTEIN C18ORF32"/>
    <property type="match status" value="1"/>
</dbReference>
<dbReference type="InterPro" id="IPR026776">
    <property type="entry name" value="UPF0729_C18orf32-like"/>
</dbReference>
<accession>A0A183IIY8</accession>
<dbReference type="WBParaSite" id="SBAD_0000374801-mRNA-1">
    <property type="protein sequence ID" value="SBAD_0000374801-mRNA-1"/>
    <property type="gene ID" value="SBAD_0000374801"/>
</dbReference>
<dbReference type="AlphaFoldDB" id="A0A183IIY8"/>
<gene>
    <name evidence="3" type="ORF">SBAD_LOCUS3584</name>
</gene>
<evidence type="ECO:0000256" key="2">
    <source>
        <dbReference type="SAM" id="MobiDB-lite"/>
    </source>
</evidence>
<evidence type="ECO:0000256" key="1">
    <source>
        <dbReference type="ARBA" id="ARBA00007959"/>
    </source>
</evidence>
<dbReference type="EMBL" id="UZAM01007830">
    <property type="protein sequence ID" value="VDP01680.1"/>
    <property type="molecule type" value="Genomic_DNA"/>
</dbReference>
<feature type="region of interest" description="Disordered" evidence="2">
    <location>
        <begin position="52"/>
        <end position="77"/>
    </location>
</feature>
<comment type="similarity">
    <text evidence="1">Belongs to the UPF0729 family.</text>
</comment>
<organism evidence="5">
    <name type="scientific">Soboliphyme baturini</name>
    <dbReference type="NCBI Taxonomy" id="241478"/>
    <lineage>
        <taxon>Eukaryota</taxon>
        <taxon>Metazoa</taxon>
        <taxon>Ecdysozoa</taxon>
        <taxon>Nematoda</taxon>
        <taxon>Enoplea</taxon>
        <taxon>Dorylaimia</taxon>
        <taxon>Dioctophymatida</taxon>
        <taxon>Dioctophymatoidea</taxon>
        <taxon>Soboliphymatidae</taxon>
        <taxon>Soboliphyme</taxon>
    </lineage>
</organism>
<name>A0A183IIY8_9BILA</name>
<reference evidence="3 4" key="2">
    <citation type="submission" date="2018-11" db="EMBL/GenBank/DDBJ databases">
        <authorList>
            <consortium name="Pathogen Informatics"/>
        </authorList>
    </citation>
    <scope>NUCLEOTIDE SEQUENCE [LARGE SCALE GENOMIC DNA]</scope>
</reference>
<keyword evidence="4" id="KW-1185">Reference proteome</keyword>
<evidence type="ECO:0000313" key="3">
    <source>
        <dbReference type="EMBL" id="VDP01680.1"/>
    </source>
</evidence>